<reference evidence="3 4" key="1">
    <citation type="submission" date="2024-01" db="EMBL/GenBank/DDBJ databases">
        <title>Genome assemblies of Stephania.</title>
        <authorList>
            <person name="Yang L."/>
        </authorList>
    </citation>
    <scope>NUCLEOTIDE SEQUENCE [LARGE SCALE GENOMIC DNA]</scope>
    <source>
        <strain evidence="3">YNDBR</strain>
        <tissue evidence="3">Leaf</tissue>
    </source>
</reference>
<name>A0AAP0NHH2_9MAGN</name>
<gene>
    <name evidence="3" type="ORF">Syun_024348</name>
</gene>
<feature type="chain" id="PRO_5042992561" evidence="2">
    <location>
        <begin position="22"/>
        <end position="133"/>
    </location>
</feature>
<evidence type="ECO:0000313" key="3">
    <source>
        <dbReference type="EMBL" id="KAK9108337.1"/>
    </source>
</evidence>
<feature type="signal peptide" evidence="2">
    <location>
        <begin position="1"/>
        <end position="21"/>
    </location>
</feature>
<organism evidence="3 4">
    <name type="scientific">Stephania yunnanensis</name>
    <dbReference type="NCBI Taxonomy" id="152371"/>
    <lineage>
        <taxon>Eukaryota</taxon>
        <taxon>Viridiplantae</taxon>
        <taxon>Streptophyta</taxon>
        <taxon>Embryophyta</taxon>
        <taxon>Tracheophyta</taxon>
        <taxon>Spermatophyta</taxon>
        <taxon>Magnoliopsida</taxon>
        <taxon>Ranunculales</taxon>
        <taxon>Menispermaceae</taxon>
        <taxon>Menispermoideae</taxon>
        <taxon>Cissampelideae</taxon>
        <taxon>Stephania</taxon>
    </lineage>
</organism>
<protein>
    <submittedName>
        <fullName evidence="3">Uncharacterized protein</fullName>
    </submittedName>
</protein>
<dbReference type="EMBL" id="JBBNAF010000010">
    <property type="protein sequence ID" value="KAK9108337.1"/>
    <property type="molecule type" value="Genomic_DNA"/>
</dbReference>
<comment type="caution">
    <text evidence="3">The sequence shown here is derived from an EMBL/GenBank/DDBJ whole genome shotgun (WGS) entry which is preliminary data.</text>
</comment>
<keyword evidence="4" id="KW-1185">Reference proteome</keyword>
<accession>A0AAP0NHH2</accession>
<feature type="region of interest" description="Disordered" evidence="1">
    <location>
        <begin position="20"/>
        <end position="95"/>
    </location>
</feature>
<keyword evidence="2" id="KW-0732">Signal</keyword>
<feature type="compositionally biased region" description="Low complexity" evidence="1">
    <location>
        <begin position="27"/>
        <end position="56"/>
    </location>
</feature>
<dbReference type="AlphaFoldDB" id="A0AAP0NHH2"/>
<dbReference type="Proteomes" id="UP001420932">
    <property type="component" value="Unassembled WGS sequence"/>
</dbReference>
<evidence type="ECO:0000313" key="4">
    <source>
        <dbReference type="Proteomes" id="UP001420932"/>
    </source>
</evidence>
<sequence length="133" mass="13902">MARQAVVLALVFLAIAGAVSSAQEPTSAPKAAPAMKGMKSSPASSPKASTPSSSSSVPPPKPSEERCPPPPPPRPHHRSTMKCSHLPLLLPRPKPPLTAPMLPDLLPSHSLILHQLRNLPAVTTSSTLAARRL</sequence>
<proteinExistence type="predicted"/>
<evidence type="ECO:0000256" key="1">
    <source>
        <dbReference type="SAM" id="MobiDB-lite"/>
    </source>
</evidence>
<evidence type="ECO:0000256" key="2">
    <source>
        <dbReference type="SAM" id="SignalP"/>
    </source>
</evidence>